<proteinExistence type="predicted"/>
<evidence type="ECO:0000313" key="2">
    <source>
        <dbReference type="Proteomes" id="UP000595140"/>
    </source>
</evidence>
<dbReference type="EMBL" id="OOIL02003965">
    <property type="protein sequence ID" value="VFQ90077.1"/>
    <property type="molecule type" value="Genomic_DNA"/>
</dbReference>
<protein>
    <submittedName>
        <fullName evidence="1">Uncharacterized protein</fullName>
    </submittedName>
</protein>
<name>A0A484MNP7_9ASTE</name>
<dbReference type="AlphaFoldDB" id="A0A484MNP7"/>
<dbReference type="Proteomes" id="UP000595140">
    <property type="component" value="Unassembled WGS sequence"/>
</dbReference>
<sequence length="23" mass="2385">GEQWSAAVCFLLWCAASISVATA</sequence>
<organism evidence="1 2">
    <name type="scientific">Cuscuta campestris</name>
    <dbReference type="NCBI Taxonomy" id="132261"/>
    <lineage>
        <taxon>Eukaryota</taxon>
        <taxon>Viridiplantae</taxon>
        <taxon>Streptophyta</taxon>
        <taxon>Embryophyta</taxon>
        <taxon>Tracheophyta</taxon>
        <taxon>Spermatophyta</taxon>
        <taxon>Magnoliopsida</taxon>
        <taxon>eudicotyledons</taxon>
        <taxon>Gunneridae</taxon>
        <taxon>Pentapetalae</taxon>
        <taxon>asterids</taxon>
        <taxon>lamiids</taxon>
        <taxon>Solanales</taxon>
        <taxon>Convolvulaceae</taxon>
        <taxon>Cuscuteae</taxon>
        <taxon>Cuscuta</taxon>
        <taxon>Cuscuta subgen. Grammica</taxon>
        <taxon>Cuscuta sect. Cleistogrammica</taxon>
    </lineage>
</organism>
<reference evidence="1 2" key="1">
    <citation type="submission" date="2018-04" db="EMBL/GenBank/DDBJ databases">
        <authorList>
            <person name="Vogel A."/>
        </authorList>
    </citation>
    <scope>NUCLEOTIDE SEQUENCE [LARGE SCALE GENOMIC DNA]</scope>
</reference>
<keyword evidence="2" id="KW-1185">Reference proteome</keyword>
<evidence type="ECO:0000313" key="1">
    <source>
        <dbReference type="EMBL" id="VFQ90077.1"/>
    </source>
</evidence>
<feature type="non-terminal residue" evidence="1">
    <location>
        <position position="1"/>
    </location>
</feature>
<gene>
    <name evidence="1" type="ORF">CCAM_LOCUS31853</name>
</gene>
<accession>A0A484MNP7</accession>